<reference evidence="1 2" key="1">
    <citation type="submission" date="2018-12" db="EMBL/GenBank/DDBJ databases">
        <authorList>
            <person name="Feng G."/>
            <person name="Zhu H."/>
        </authorList>
    </citation>
    <scope>NUCLEOTIDE SEQUENCE [LARGE SCALE GENOMIC DNA]</scope>
    <source>
        <strain evidence="1 2">9PBR-2</strain>
    </source>
</reference>
<dbReference type="AlphaFoldDB" id="A0A3R9NBV9"/>
<protein>
    <submittedName>
        <fullName evidence="1">Uncharacterized protein</fullName>
    </submittedName>
</protein>
<gene>
    <name evidence="1" type="ORF">EI290_20685</name>
</gene>
<dbReference type="EMBL" id="RWIS01000018">
    <property type="protein sequence ID" value="RSK24200.1"/>
    <property type="molecule type" value="Genomic_DNA"/>
</dbReference>
<name>A0A3R9NBV9_9BACT</name>
<sequence>MNKKLLVGGALALGYVLLRESQNLKNTINGLSLNFLPGDWPRINGGRLIFSIDVQVKNPGTRDLPIDQLHVRLSRITRTGSYLVASTPAAGVALPAFAAGQTTKFTVEIEAGLLDAITEMATIVRAGNTNKFKVESIVRAGGLQVTLPPFTYTLPTVPKKTA</sequence>
<evidence type="ECO:0000313" key="1">
    <source>
        <dbReference type="EMBL" id="RSK24200.1"/>
    </source>
</evidence>
<comment type="caution">
    <text evidence="1">The sequence shown here is derived from an EMBL/GenBank/DDBJ whole genome shotgun (WGS) entry which is preliminary data.</text>
</comment>
<accession>A0A3R9NBV9</accession>
<dbReference type="RefSeq" id="WP_125433556.1">
    <property type="nucleotide sequence ID" value="NZ_RWIS01000018.1"/>
</dbReference>
<proteinExistence type="predicted"/>
<dbReference type="Proteomes" id="UP000280066">
    <property type="component" value="Unassembled WGS sequence"/>
</dbReference>
<keyword evidence="2" id="KW-1185">Reference proteome</keyword>
<evidence type="ECO:0000313" key="2">
    <source>
        <dbReference type="Proteomes" id="UP000280066"/>
    </source>
</evidence>
<organism evidence="1 2">
    <name type="scientific">Hymenobacter metallilatus</name>
    <dbReference type="NCBI Taxonomy" id="2493666"/>
    <lineage>
        <taxon>Bacteria</taxon>
        <taxon>Pseudomonadati</taxon>
        <taxon>Bacteroidota</taxon>
        <taxon>Cytophagia</taxon>
        <taxon>Cytophagales</taxon>
        <taxon>Hymenobacteraceae</taxon>
        <taxon>Hymenobacter</taxon>
    </lineage>
</organism>